<protein>
    <submittedName>
        <fullName evidence="1">Uncharacterized protein</fullName>
    </submittedName>
</protein>
<comment type="caution">
    <text evidence="1">The sequence shown here is derived from an EMBL/GenBank/DDBJ whole genome shotgun (WGS) entry which is preliminary data.</text>
</comment>
<gene>
    <name evidence="1" type="ORF">GCM10010238_19370</name>
</gene>
<proteinExistence type="predicted"/>
<accession>A0A918GE54</accession>
<keyword evidence="2" id="KW-1185">Reference proteome</keyword>
<name>A0A918GE54_STRGD</name>
<evidence type="ECO:0000313" key="1">
    <source>
        <dbReference type="EMBL" id="GGS30399.1"/>
    </source>
</evidence>
<evidence type="ECO:0000313" key="2">
    <source>
        <dbReference type="Proteomes" id="UP000653493"/>
    </source>
</evidence>
<reference evidence="1" key="1">
    <citation type="journal article" date="2014" name="Int. J. Syst. Evol. Microbiol.">
        <title>Complete genome sequence of Corynebacterium casei LMG S-19264T (=DSM 44701T), isolated from a smear-ripened cheese.</title>
        <authorList>
            <consortium name="US DOE Joint Genome Institute (JGI-PGF)"/>
            <person name="Walter F."/>
            <person name="Albersmeier A."/>
            <person name="Kalinowski J."/>
            <person name="Ruckert C."/>
        </authorList>
    </citation>
    <scope>NUCLEOTIDE SEQUENCE</scope>
    <source>
        <strain evidence="1">JCM 4234</strain>
    </source>
</reference>
<sequence length="67" mass="7245">MRGPHRSALIQVGARRIRSVTAARSVRSVHVVGRAADAGFFSVSSANRTAVSVRQWTTADAVDHCRQ</sequence>
<dbReference type="Proteomes" id="UP000653493">
    <property type="component" value="Unassembled WGS sequence"/>
</dbReference>
<dbReference type="AlphaFoldDB" id="A0A918GE54"/>
<reference evidence="1" key="2">
    <citation type="submission" date="2020-09" db="EMBL/GenBank/DDBJ databases">
        <authorList>
            <person name="Sun Q."/>
            <person name="Ohkuma M."/>
        </authorList>
    </citation>
    <scope>NUCLEOTIDE SEQUENCE</scope>
    <source>
        <strain evidence="1">JCM 4234</strain>
    </source>
</reference>
<organism evidence="1 2">
    <name type="scientific">Streptomyces griseoviridis</name>
    <dbReference type="NCBI Taxonomy" id="45398"/>
    <lineage>
        <taxon>Bacteria</taxon>
        <taxon>Bacillati</taxon>
        <taxon>Actinomycetota</taxon>
        <taxon>Actinomycetes</taxon>
        <taxon>Kitasatosporales</taxon>
        <taxon>Streptomycetaceae</taxon>
        <taxon>Streptomyces</taxon>
    </lineage>
</organism>
<dbReference type="EMBL" id="BMSL01000003">
    <property type="protein sequence ID" value="GGS30399.1"/>
    <property type="molecule type" value="Genomic_DNA"/>
</dbReference>